<name>A0A0A0K647_CUCSA</name>
<accession>A0A0A0K647</accession>
<reference evidence="1 2" key="3">
    <citation type="journal article" date="2010" name="BMC Genomics">
        <title>Transcriptome sequencing and comparative analysis of cucumber flowers with different sex types.</title>
        <authorList>
            <person name="Guo S."/>
            <person name="Zheng Y."/>
            <person name="Joung J.G."/>
            <person name="Liu S."/>
            <person name="Zhang Z."/>
            <person name="Crasta O.R."/>
            <person name="Sobral B.W."/>
            <person name="Xu Y."/>
            <person name="Huang S."/>
            <person name="Fei Z."/>
        </authorList>
    </citation>
    <scope>NUCLEOTIDE SEQUENCE [LARGE SCALE GENOMIC DNA]</scope>
    <source>
        <strain evidence="2">cv. 9930</strain>
    </source>
</reference>
<dbReference type="Gramene" id="KGN44394">
    <property type="protein sequence ID" value="KGN44394"/>
    <property type="gene ID" value="Csa_7G279760"/>
</dbReference>
<keyword evidence="2" id="KW-1185">Reference proteome</keyword>
<sequence length="158" mass="17760">MASSESRDGLALLLSTGECIVASIESREFPTQALKLKEPNAFSPDVGWLSYFLRAMFGSTTFYMRMYCGFGRELKVSHETLDTKETQHIFARSGLALLLSTGDGHRLLCGYGQESRVSHTIFNIEGIPTHSGPKWLDSPTFYGRLWLQARVESSPQWF</sequence>
<dbReference type="Proteomes" id="UP000029981">
    <property type="component" value="Chromosome 7"/>
</dbReference>
<gene>
    <name evidence="1" type="ORF">Csa_7G279760</name>
</gene>
<evidence type="ECO:0000313" key="1">
    <source>
        <dbReference type="EMBL" id="KGN44394.1"/>
    </source>
</evidence>
<reference evidence="1 2" key="2">
    <citation type="journal article" date="2009" name="PLoS ONE">
        <title>An integrated genetic and cytogenetic map of the cucumber genome.</title>
        <authorList>
            <person name="Ren Y."/>
            <person name="Zhang Z."/>
            <person name="Liu J."/>
            <person name="Staub J.E."/>
            <person name="Han Y."/>
            <person name="Cheng Z."/>
            <person name="Li X."/>
            <person name="Lu J."/>
            <person name="Miao H."/>
            <person name="Kang H."/>
            <person name="Xie B."/>
            <person name="Gu X."/>
            <person name="Wang X."/>
            <person name="Du Y."/>
            <person name="Jin W."/>
            <person name="Huang S."/>
        </authorList>
    </citation>
    <scope>NUCLEOTIDE SEQUENCE [LARGE SCALE GENOMIC DNA]</scope>
    <source>
        <strain evidence="2">cv. 9930</strain>
    </source>
</reference>
<evidence type="ECO:0000313" key="2">
    <source>
        <dbReference type="Proteomes" id="UP000029981"/>
    </source>
</evidence>
<organism evidence="1 2">
    <name type="scientific">Cucumis sativus</name>
    <name type="common">Cucumber</name>
    <dbReference type="NCBI Taxonomy" id="3659"/>
    <lineage>
        <taxon>Eukaryota</taxon>
        <taxon>Viridiplantae</taxon>
        <taxon>Streptophyta</taxon>
        <taxon>Embryophyta</taxon>
        <taxon>Tracheophyta</taxon>
        <taxon>Spermatophyta</taxon>
        <taxon>Magnoliopsida</taxon>
        <taxon>eudicotyledons</taxon>
        <taxon>Gunneridae</taxon>
        <taxon>Pentapetalae</taxon>
        <taxon>rosids</taxon>
        <taxon>fabids</taxon>
        <taxon>Cucurbitales</taxon>
        <taxon>Cucurbitaceae</taxon>
        <taxon>Benincaseae</taxon>
        <taxon>Cucumis</taxon>
    </lineage>
</organism>
<protein>
    <submittedName>
        <fullName evidence="1">Uncharacterized protein</fullName>
    </submittedName>
</protein>
<reference evidence="1 2" key="1">
    <citation type="journal article" date="2009" name="Nat. Genet.">
        <title>The genome of the cucumber, Cucumis sativus L.</title>
        <authorList>
            <person name="Huang S."/>
            <person name="Li R."/>
            <person name="Zhang Z."/>
            <person name="Li L."/>
            <person name="Gu X."/>
            <person name="Fan W."/>
            <person name="Lucas W.J."/>
            <person name="Wang X."/>
            <person name="Xie B."/>
            <person name="Ni P."/>
            <person name="Ren Y."/>
            <person name="Zhu H."/>
            <person name="Li J."/>
            <person name="Lin K."/>
            <person name="Jin W."/>
            <person name="Fei Z."/>
            <person name="Li G."/>
            <person name="Staub J."/>
            <person name="Kilian A."/>
            <person name="van der Vossen E.A."/>
            <person name="Wu Y."/>
            <person name="Guo J."/>
            <person name="He J."/>
            <person name="Jia Z."/>
            <person name="Ren Y."/>
            <person name="Tian G."/>
            <person name="Lu Y."/>
            <person name="Ruan J."/>
            <person name="Qian W."/>
            <person name="Wang M."/>
            <person name="Huang Q."/>
            <person name="Li B."/>
            <person name="Xuan Z."/>
            <person name="Cao J."/>
            <person name="Asan"/>
            <person name="Wu Z."/>
            <person name="Zhang J."/>
            <person name="Cai Q."/>
            <person name="Bai Y."/>
            <person name="Zhao B."/>
            <person name="Han Y."/>
            <person name="Li Y."/>
            <person name="Li X."/>
            <person name="Wang S."/>
            <person name="Shi Q."/>
            <person name="Liu S."/>
            <person name="Cho W.K."/>
            <person name="Kim J.Y."/>
            <person name="Xu Y."/>
            <person name="Heller-Uszynska K."/>
            <person name="Miao H."/>
            <person name="Cheng Z."/>
            <person name="Zhang S."/>
            <person name="Wu J."/>
            <person name="Yang Y."/>
            <person name="Kang H."/>
            <person name="Li M."/>
            <person name="Liang H."/>
            <person name="Ren X."/>
            <person name="Shi Z."/>
            <person name="Wen M."/>
            <person name="Jian M."/>
            <person name="Yang H."/>
            <person name="Zhang G."/>
            <person name="Yang Z."/>
            <person name="Chen R."/>
            <person name="Liu S."/>
            <person name="Li J."/>
            <person name="Ma L."/>
            <person name="Liu H."/>
            <person name="Zhou Y."/>
            <person name="Zhao J."/>
            <person name="Fang X."/>
            <person name="Li G."/>
            <person name="Fang L."/>
            <person name="Li Y."/>
            <person name="Liu D."/>
            <person name="Zheng H."/>
            <person name="Zhang Y."/>
            <person name="Qin N."/>
            <person name="Li Z."/>
            <person name="Yang G."/>
            <person name="Yang S."/>
            <person name="Bolund L."/>
            <person name="Kristiansen K."/>
            <person name="Zheng H."/>
            <person name="Li S."/>
            <person name="Zhang X."/>
            <person name="Yang H."/>
            <person name="Wang J."/>
            <person name="Sun R."/>
            <person name="Zhang B."/>
            <person name="Jiang S."/>
            <person name="Wang J."/>
            <person name="Du Y."/>
            <person name="Li S."/>
        </authorList>
    </citation>
    <scope>NUCLEOTIDE SEQUENCE [LARGE SCALE GENOMIC DNA]</scope>
    <source>
        <strain evidence="2">cv. 9930</strain>
    </source>
</reference>
<proteinExistence type="predicted"/>
<reference evidence="1 2" key="4">
    <citation type="journal article" date="2011" name="BMC Genomics">
        <title>RNA-Seq improves annotation of protein-coding genes in the cucumber genome.</title>
        <authorList>
            <person name="Li Z."/>
            <person name="Zhang Z."/>
            <person name="Yan P."/>
            <person name="Huang S."/>
            <person name="Fei Z."/>
            <person name="Lin K."/>
        </authorList>
    </citation>
    <scope>NUCLEOTIDE SEQUENCE [LARGE SCALE GENOMIC DNA]</scope>
    <source>
        <strain evidence="2">cv. 9930</strain>
    </source>
</reference>
<dbReference type="EMBL" id="CM002928">
    <property type="protein sequence ID" value="KGN44394.1"/>
    <property type="molecule type" value="Genomic_DNA"/>
</dbReference>
<dbReference type="AlphaFoldDB" id="A0A0A0K647"/>